<dbReference type="VEuPathDB" id="FungiDB:SDRG_06290"/>
<evidence type="ECO:0000313" key="3">
    <source>
        <dbReference type="Proteomes" id="UP000030762"/>
    </source>
</evidence>
<dbReference type="InterPro" id="IPR036409">
    <property type="entry name" value="Aldolase_II/adducin_N_sf"/>
</dbReference>
<sequence>MFGIPAAKAEAGLRDDLAASCRLFASHAWANFLLHGQFLSLRLPAATTSAVAFLINPPGMLLADVKASDLVRIDVLRLPDGELDVRGLKSSDHVQAIALHVHLHLTHAASPELQCFFQAQTVPCAAVAAMNSGLLPICQASCFALQGGAIRWTDADAMRCPISTVHRVVLSHAFGTITAGRAVAEAFHYMFYTTNACQMQVGAAAAGLRHLSFPPRDIAITHFAVTMERFQQQGLGHDMFEALRRSLPPSYKH</sequence>
<dbReference type="PANTHER" id="PTHR10672">
    <property type="entry name" value="ADDUCIN"/>
    <property type="match status" value="1"/>
</dbReference>
<evidence type="ECO:0000313" key="2">
    <source>
        <dbReference type="EMBL" id="EQC36177.1"/>
    </source>
</evidence>
<dbReference type="OMA" id="IAITHFA"/>
<dbReference type="Pfam" id="PF00596">
    <property type="entry name" value="Aldolase_II"/>
    <property type="match status" value="1"/>
</dbReference>
<dbReference type="EMBL" id="JH767148">
    <property type="protein sequence ID" value="EQC36177.1"/>
    <property type="molecule type" value="Genomic_DNA"/>
</dbReference>
<dbReference type="Proteomes" id="UP000030762">
    <property type="component" value="Unassembled WGS sequence"/>
</dbReference>
<dbReference type="InterPro" id="IPR051017">
    <property type="entry name" value="Aldolase-II_Adducin_sf"/>
</dbReference>
<keyword evidence="3" id="KW-1185">Reference proteome</keyword>
<dbReference type="InterPro" id="IPR001303">
    <property type="entry name" value="Aldolase_II/adducin_N"/>
</dbReference>
<dbReference type="RefSeq" id="XP_008610283.1">
    <property type="nucleotide sequence ID" value="XM_008612061.1"/>
</dbReference>
<dbReference type="AlphaFoldDB" id="T0S0I7"/>
<protein>
    <recommendedName>
        <fullName evidence="1">Class II aldolase/adducin N-terminal domain-containing protein</fullName>
    </recommendedName>
</protein>
<dbReference type="InParanoid" id="T0S0I7"/>
<dbReference type="eggNOG" id="KOG3699">
    <property type="taxonomic scope" value="Eukaryota"/>
</dbReference>
<reference evidence="2 3" key="1">
    <citation type="submission" date="2012-04" db="EMBL/GenBank/DDBJ databases">
        <title>The Genome Sequence of Saprolegnia declina VS20.</title>
        <authorList>
            <consortium name="The Broad Institute Genome Sequencing Platform"/>
            <person name="Russ C."/>
            <person name="Nusbaum C."/>
            <person name="Tyler B."/>
            <person name="van West P."/>
            <person name="Dieguez-Uribeondo J."/>
            <person name="de Bruijn I."/>
            <person name="Tripathy S."/>
            <person name="Jiang R."/>
            <person name="Young S.K."/>
            <person name="Zeng Q."/>
            <person name="Gargeya S."/>
            <person name="Fitzgerald M."/>
            <person name="Haas B."/>
            <person name="Abouelleil A."/>
            <person name="Alvarado L."/>
            <person name="Arachchi H.M."/>
            <person name="Berlin A."/>
            <person name="Chapman S.B."/>
            <person name="Goldberg J."/>
            <person name="Griggs A."/>
            <person name="Gujja S."/>
            <person name="Hansen M."/>
            <person name="Howarth C."/>
            <person name="Imamovic A."/>
            <person name="Larimer J."/>
            <person name="McCowen C."/>
            <person name="Montmayeur A."/>
            <person name="Murphy C."/>
            <person name="Neiman D."/>
            <person name="Pearson M."/>
            <person name="Priest M."/>
            <person name="Roberts A."/>
            <person name="Saif S."/>
            <person name="Shea T."/>
            <person name="Sisk P."/>
            <person name="Sykes S."/>
            <person name="Wortman J."/>
            <person name="Nusbaum C."/>
            <person name="Birren B."/>
        </authorList>
    </citation>
    <scope>NUCLEOTIDE SEQUENCE [LARGE SCALE GENOMIC DNA]</scope>
    <source>
        <strain evidence="2 3">VS20</strain>
    </source>
</reference>
<dbReference type="OrthoDB" id="3238794at2759"/>
<dbReference type="GO" id="GO:0005856">
    <property type="term" value="C:cytoskeleton"/>
    <property type="evidence" value="ECO:0007669"/>
    <property type="project" value="TreeGrafter"/>
</dbReference>
<evidence type="ECO:0000259" key="1">
    <source>
        <dbReference type="SMART" id="SM01007"/>
    </source>
</evidence>
<dbReference type="Gene3D" id="3.40.225.10">
    <property type="entry name" value="Class II aldolase/adducin N-terminal domain"/>
    <property type="match status" value="1"/>
</dbReference>
<accession>T0S0I7</accession>
<name>T0S0I7_SAPDV</name>
<organism evidence="2 3">
    <name type="scientific">Saprolegnia diclina (strain VS20)</name>
    <dbReference type="NCBI Taxonomy" id="1156394"/>
    <lineage>
        <taxon>Eukaryota</taxon>
        <taxon>Sar</taxon>
        <taxon>Stramenopiles</taxon>
        <taxon>Oomycota</taxon>
        <taxon>Saprolegniomycetes</taxon>
        <taxon>Saprolegniales</taxon>
        <taxon>Saprolegniaceae</taxon>
        <taxon>Saprolegnia</taxon>
    </lineage>
</organism>
<feature type="domain" description="Class II aldolase/adducin N-terminal" evidence="1">
    <location>
        <begin position="15"/>
        <end position="201"/>
    </location>
</feature>
<dbReference type="PANTHER" id="PTHR10672:SF3">
    <property type="entry name" value="PROTEIN HU-LI TAI SHAO"/>
    <property type="match status" value="1"/>
</dbReference>
<dbReference type="SMART" id="SM01007">
    <property type="entry name" value="Aldolase_II"/>
    <property type="match status" value="1"/>
</dbReference>
<dbReference type="STRING" id="1156394.T0S0I7"/>
<gene>
    <name evidence="2" type="ORF">SDRG_06290</name>
</gene>
<dbReference type="GeneID" id="19947017"/>
<dbReference type="GO" id="GO:0051015">
    <property type="term" value="F:actin filament binding"/>
    <property type="evidence" value="ECO:0007669"/>
    <property type="project" value="TreeGrafter"/>
</dbReference>
<proteinExistence type="predicted"/>
<dbReference type="SUPFAM" id="SSF53639">
    <property type="entry name" value="AraD/HMP-PK domain-like"/>
    <property type="match status" value="1"/>
</dbReference>